<evidence type="ECO:0000313" key="2">
    <source>
        <dbReference type="EMBL" id="MDI3235965.1"/>
    </source>
</evidence>
<proteinExistence type="predicted"/>
<keyword evidence="1" id="KW-0472">Membrane</keyword>
<keyword evidence="1" id="KW-1133">Transmembrane helix</keyword>
<accession>A0ABT6R4T7</accession>
<gene>
    <name evidence="2" type="ORF">QK289_13190</name>
</gene>
<protein>
    <submittedName>
        <fullName evidence="2">Uncharacterized protein</fullName>
    </submittedName>
</protein>
<dbReference type="EMBL" id="JASBQV010000025">
    <property type="protein sequence ID" value="MDI3235965.1"/>
    <property type="molecule type" value="Genomic_DNA"/>
</dbReference>
<organism evidence="2 3">
    <name type="scientific">Exiguobacterium antarcticum</name>
    <dbReference type="NCBI Taxonomy" id="132920"/>
    <lineage>
        <taxon>Bacteria</taxon>
        <taxon>Bacillati</taxon>
        <taxon>Bacillota</taxon>
        <taxon>Bacilli</taxon>
        <taxon>Bacillales</taxon>
        <taxon>Bacillales Family XII. Incertae Sedis</taxon>
        <taxon>Exiguobacterium</taxon>
    </lineage>
</organism>
<dbReference type="RefSeq" id="WP_282356958.1">
    <property type="nucleotide sequence ID" value="NZ_JASBQV010000025.1"/>
</dbReference>
<comment type="caution">
    <text evidence="2">The sequence shown here is derived from an EMBL/GenBank/DDBJ whole genome shotgun (WGS) entry which is preliminary data.</text>
</comment>
<sequence length="83" mass="8995">MNLMIILTVVLLTVVLAKVIAPTWSSSEVSQNSSDNGMWIVAVIVVAIMAVGVIYNALQTSYTNYGTRIKDSSTKMDPSTWGK</sequence>
<evidence type="ECO:0000256" key="1">
    <source>
        <dbReference type="SAM" id="Phobius"/>
    </source>
</evidence>
<keyword evidence="1" id="KW-0812">Transmembrane</keyword>
<name>A0ABT6R4T7_9BACL</name>
<dbReference type="Proteomes" id="UP001243286">
    <property type="component" value="Unassembled WGS sequence"/>
</dbReference>
<feature type="transmembrane region" description="Helical" evidence="1">
    <location>
        <begin position="37"/>
        <end position="58"/>
    </location>
</feature>
<keyword evidence="3" id="KW-1185">Reference proteome</keyword>
<reference evidence="2 3" key="1">
    <citation type="submission" date="2023-04" db="EMBL/GenBank/DDBJ databases">
        <title>Antarctic isolates genomes.</title>
        <authorList>
            <person name="Dimov S.G."/>
        </authorList>
    </citation>
    <scope>NUCLEOTIDE SEQUENCE [LARGE SCALE GENOMIC DNA]</scope>
    <source>
        <strain evidence="2 3">AL19</strain>
    </source>
</reference>
<evidence type="ECO:0000313" key="3">
    <source>
        <dbReference type="Proteomes" id="UP001243286"/>
    </source>
</evidence>